<feature type="transmembrane region" description="Helical" evidence="1">
    <location>
        <begin position="51"/>
        <end position="73"/>
    </location>
</feature>
<accession>I3ZRY0</accession>
<feature type="transmembrane region" description="Helical" evidence="1">
    <location>
        <begin position="93"/>
        <end position="111"/>
    </location>
</feature>
<feature type="transmembrane region" description="Helical" evidence="1">
    <location>
        <begin position="12"/>
        <end position="30"/>
    </location>
</feature>
<protein>
    <recommendedName>
        <fullName evidence="4">DUF996 domain-containing protein</fullName>
    </recommendedName>
</protein>
<feature type="transmembrane region" description="Helical" evidence="1">
    <location>
        <begin position="132"/>
        <end position="156"/>
    </location>
</feature>
<keyword evidence="3" id="KW-1185">Reference proteome</keyword>
<name>I3ZRY0_THECF</name>
<organism evidence="2 3">
    <name type="scientific">Thermococcus cleftensis (strain DSM 27260 / KACC 17922 / CL1)</name>
    <dbReference type="NCBI Taxonomy" id="163003"/>
    <lineage>
        <taxon>Archaea</taxon>
        <taxon>Methanobacteriati</taxon>
        <taxon>Methanobacteriota</taxon>
        <taxon>Thermococci</taxon>
        <taxon>Thermococcales</taxon>
        <taxon>Thermococcaceae</taxon>
        <taxon>Thermococcus</taxon>
    </lineage>
</organism>
<dbReference type="HOGENOM" id="CLU_105758_1_1_2"/>
<dbReference type="InterPro" id="IPR010397">
    <property type="entry name" value="DUF996"/>
</dbReference>
<dbReference type="EMBL" id="CP003651">
    <property type="protein sequence ID" value="AFL94464.1"/>
    <property type="molecule type" value="Genomic_DNA"/>
</dbReference>
<dbReference type="Pfam" id="PF06195">
    <property type="entry name" value="DUF996"/>
    <property type="match status" value="1"/>
</dbReference>
<gene>
    <name evidence="2" type="ORF">CL1_0252</name>
</gene>
<evidence type="ECO:0000313" key="2">
    <source>
        <dbReference type="EMBL" id="AFL94464.1"/>
    </source>
</evidence>
<keyword evidence="1" id="KW-1133">Transmembrane helix</keyword>
<evidence type="ECO:0000256" key="1">
    <source>
        <dbReference type="SAM" id="Phobius"/>
    </source>
</evidence>
<dbReference type="KEGG" id="thm:CL1_0252"/>
<dbReference type="AlphaFoldDB" id="I3ZRY0"/>
<sequence length="181" mass="20543">MASLKTARTWGGFGAVLSMFYFTYFLGFIMKLFAVKEISVYLKKEQVMKDYLWAAMLNIIGNLIMLGAFYSAWDQMQDVIGNPEEINAIFRSLNWWFFLGALIMLIGVWFLRRSYDTIASETGVKTFSTAGLLYLWGTVFIFFFIGYLLIVAAAVLEAMAFFGLPEELPEGSEEVQSDSAQ</sequence>
<dbReference type="STRING" id="163003.CL1_0252"/>
<proteinExistence type="predicted"/>
<keyword evidence="1" id="KW-0472">Membrane</keyword>
<dbReference type="Proteomes" id="UP000006064">
    <property type="component" value="Chromosome"/>
</dbReference>
<keyword evidence="1" id="KW-0812">Transmembrane</keyword>
<reference evidence="2 3" key="1">
    <citation type="journal article" date="2012" name="J. Bacteriol.">
        <title>Complete Genome Sequence of the Hyperthermophilic Archaeon Thermococcus sp. Strain CL1, Isolated from a Paralvinella sp. Polychaete Worm Collected from a Hydrothermal Vent.</title>
        <authorList>
            <person name="Jung J.H."/>
            <person name="Holden J.F."/>
            <person name="Seo D.H."/>
            <person name="Park K.H."/>
            <person name="Shin H."/>
            <person name="Ryu S."/>
            <person name="Lee J.H."/>
            <person name="Park C.S."/>
        </authorList>
    </citation>
    <scope>NUCLEOTIDE SEQUENCE [LARGE SCALE GENOMIC DNA]</scope>
    <source>
        <strain evidence="3">DSM 27260 / KACC 17922 / CL1</strain>
    </source>
</reference>
<dbReference type="RefSeq" id="WP_014788105.1">
    <property type="nucleotide sequence ID" value="NC_018015.1"/>
</dbReference>
<evidence type="ECO:0000313" key="3">
    <source>
        <dbReference type="Proteomes" id="UP000006064"/>
    </source>
</evidence>
<dbReference type="GeneID" id="13038909"/>
<evidence type="ECO:0008006" key="4">
    <source>
        <dbReference type="Google" id="ProtNLM"/>
    </source>
</evidence>